<evidence type="ECO:0000256" key="1">
    <source>
        <dbReference type="ARBA" id="ARBA00001933"/>
    </source>
</evidence>
<accession>A0A154I8V1</accession>
<name>A0A154I8V1_RHILE</name>
<keyword evidence="2" id="KW-0663">Pyridoxal phosphate</keyword>
<dbReference type="AlphaFoldDB" id="A0A154I8V1"/>
<reference evidence="4" key="1">
    <citation type="submission" date="2016-03" db="EMBL/GenBank/DDBJ databases">
        <title>Microsymbionts genomes from the relict species Vavilovia formosa.</title>
        <authorList>
            <person name="Chirak E."/>
            <person name="Kimeklis A."/>
            <person name="Kopat V."/>
            <person name="Andronov E."/>
        </authorList>
    </citation>
    <scope>NUCLEOTIDE SEQUENCE [LARGE SCALE GENOMIC DNA]</scope>
    <source>
        <strain evidence="4">Vaf12</strain>
    </source>
</reference>
<dbReference type="CDD" id="cd00640">
    <property type="entry name" value="Trp-synth-beta_II"/>
    <property type="match status" value="1"/>
</dbReference>
<dbReference type="InterPro" id="IPR001926">
    <property type="entry name" value="TrpB-like_PALP"/>
</dbReference>
<dbReference type="EMBL" id="LVYU01000163">
    <property type="protein sequence ID" value="KZA96429.1"/>
    <property type="molecule type" value="Genomic_DNA"/>
</dbReference>
<comment type="caution">
    <text evidence="4">The sequence shown here is derived from an EMBL/GenBank/DDBJ whole genome shotgun (WGS) entry which is preliminary data.</text>
</comment>
<evidence type="ECO:0000256" key="2">
    <source>
        <dbReference type="ARBA" id="ARBA00022898"/>
    </source>
</evidence>
<dbReference type="Gene3D" id="3.40.50.1100">
    <property type="match status" value="2"/>
</dbReference>
<dbReference type="InterPro" id="IPR036052">
    <property type="entry name" value="TrpB-like_PALP_sf"/>
</dbReference>
<keyword evidence="4" id="KW-0456">Lyase</keyword>
<protein>
    <submittedName>
        <fullName evidence="4">PLP-dependent lyase/thiolase</fullName>
    </submittedName>
</protein>
<sequence>MIHFHSPDHDLLTESDKVLLGAAAPNLVRPYLSLWRNERSTPLILLPEIAQATEVATVVMKDEGQRLGLGSFKALGGAYAVMTLFKRMLEAQLEDNISIAQLISPAARGFAASITFCCATDGNHGKSVAAGARILGCRSVIFVHEGVTTARAAAIGADEIVRVKGNYDMSVDEAERVSKERGWLLVSDTSWEGYEEIPSLVAQGYTILAEEALDQIEELNIDPPTHVFLQAGVGGFASSISLHLNEALGHENIKTIVVEPDRAACLFMSAKAGRLSSFSPTEPTIMAMLECYTPSLVAWRILNATATAFATVSEEEAKDAMRKLAFREHPIVAGESGCAGLAGLLTVAGDPAVRRRLGLNDSSRVLLINTEGATDPASYKNIVGSTADDVLRNVANHSS</sequence>
<dbReference type="RefSeq" id="WP_062945477.1">
    <property type="nucleotide sequence ID" value="NZ_CP171847.1"/>
</dbReference>
<dbReference type="NCBIfam" id="NF006058">
    <property type="entry name" value="PRK08206.1"/>
    <property type="match status" value="1"/>
</dbReference>
<dbReference type="PANTHER" id="PTHR42937">
    <property type="match status" value="1"/>
</dbReference>
<evidence type="ECO:0000259" key="3">
    <source>
        <dbReference type="Pfam" id="PF00291"/>
    </source>
</evidence>
<feature type="domain" description="Tryptophan synthase beta chain-like PALP" evidence="3">
    <location>
        <begin position="36"/>
        <end position="370"/>
    </location>
</feature>
<gene>
    <name evidence="4" type="ORF">A4A59_34930</name>
</gene>
<evidence type="ECO:0000313" key="4">
    <source>
        <dbReference type="EMBL" id="KZA96429.1"/>
    </source>
</evidence>
<dbReference type="Pfam" id="PF00291">
    <property type="entry name" value="PALP"/>
    <property type="match status" value="1"/>
</dbReference>
<dbReference type="SUPFAM" id="SSF53686">
    <property type="entry name" value="Tryptophan synthase beta subunit-like PLP-dependent enzymes"/>
    <property type="match status" value="1"/>
</dbReference>
<comment type="cofactor">
    <cofactor evidence="1">
        <name>pyridoxal 5'-phosphate</name>
        <dbReference type="ChEBI" id="CHEBI:597326"/>
    </cofactor>
</comment>
<dbReference type="GO" id="GO:0016829">
    <property type="term" value="F:lyase activity"/>
    <property type="evidence" value="ECO:0007669"/>
    <property type="project" value="UniProtKB-KW"/>
</dbReference>
<organism evidence="4">
    <name type="scientific">Rhizobium leguminosarum</name>
    <dbReference type="NCBI Taxonomy" id="384"/>
    <lineage>
        <taxon>Bacteria</taxon>
        <taxon>Pseudomonadati</taxon>
        <taxon>Pseudomonadota</taxon>
        <taxon>Alphaproteobacteria</taxon>
        <taxon>Hyphomicrobiales</taxon>
        <taxon>Rhizobiaceae</taxon>
        <taxon>Rhizobium/Agrobacterium group</taxon>
        <taxon>Rhizobium</taxon>
    </lineage>
</organism>
<proteinExistence type="predicted"/>
<dbReference type="PANTHER" id="PTHR42937:SF1">
    <property type="entry name" value="DIAMINOPROPIONATE AMMONIA-LYASE"/>
    <property type="match status" value="1"/>
</dbReference>